<dbReference type="InterPro" id="IPR001387">
    <property type="entry name" value="Cro/C1-type_HTH"/>
</dbReference>
<evidence type="ECO:0000313" key="2">
    <source>
        <dbReference type="EMBL" id="CCO04142.1"/>
    </source>
</evidence>
<reference evidence="2 3" key="1">
    <citation type="journal article" date="2014" name="Int. J. Syst. Evol. Microbiol.">
        <title>Complete genome of a new Firmicutes species belonging to the dominant human colonic microbiota ('Ruminococcus bicirculans') reveals two chromosomes and a selective capacity to utilize plant glucans.</title>
        <authorList>
            <consortium name="NISC Comparative Sequencing Program"/>
            <person name="Wegmann U."/>
            <person name="Louis P."/>
            <person name="Goesmann A."/>
            <person name="Henrissat B."/>
            <person name="Duncan S.H."/>
            <person name="Flint H.J."/>
        </authorList>
    </citation>
    <scope>NUCLEOTIDE SEQUENCE [LARGE SCALE GENOMIC DNA]</scope>
    <source>
        <strain evidence="2 3">80/3</strain>
    </source>
</reference>
<keyword evidence="3" id="KW-1185">Reference proteome</keyword>
<dbReference type="Gene3D" id="1.10.260.40">
    <property type="entry name" value="lambda repressor-like DNA-binding domains"/>
    <property type="match status" value="1"/>
</dbReference>
<proteinExistence type="predicted"/>
<sequence>MPMSQFSELLKEYIKKKDITIKALAEKCGIDRTYLHKILKGERKVPSVDFVENISLQLMLSTEDKSRLMELYNISEMGEDVYNRRKQVSKIIHDMANTNMEDPDALTFKTEVDIDSVPEISIYTDKRELRKNLQVLICSDVHNGSDIQVIAQPTEFLTNLLSIAAEGSESTINHLFFFDNTSYEKNTAKYNLDIFPFICHLAQKHEKYEAFYYYEGASAYFNSTNIMPNIMITNNFLIRTDSDYCEGVIYRSKPMVEFYMRQFEKFKTKCAKLLDHAVNILEYVYFWYDDNANFIGVDFQPCTMLCLTEDIYNAHALLPADAKEFVKAKLTMGKKALSEHKFVNLFSEKGLAEFMTTGEIFELPRNSYTFPTLAERKIMLQIMISLCENGMADYRIIKNDYFAVSKNLCINISDNTSLNIIARNNCFSDFSYLKISETSLVQAFWDYFQHFIDSDAVCSHEETIEILRSYL</sequence>
<dbReference type="PROSITE" id="PS50943">
    <property type="entry name" value="HTH_CROC1"/>
    <property type="match status" value="1"/>
</dbReference>
<accession>A0ABP1WH66</accession>
<name>A0ABP1WH66_9FIRM</name>
<dbReference type="CDD" id="cd00093">
    <property type="entry name" value="HTH_XRE"/>
    <property type="match status" value="1"/>
</dbReference>
<gene>
    <name evidence="2" type="ORF">RBI_I00414</name>
</gene>
<dbReference type="Proteomes" id="UP000027600">
    <property type="component" value="Chromosome I"/>
</dbReference>
<dbReference type="InterPro" id="IPR010982">
    <property type="entry name" value="Lambda_DNA-bd_dom_sf"/>
</dbReference>
<feature type="domain" description="HTH cro/C1-type" evidence="1">
    <location>
        <begin position="10"/>
        <end position="65"/>
    </location>
</feature>
<dbReference type="Pfam" id="PF12844">
    <property type="entry name" value="HTH_19"/>
    <property type="match status" value="1"/>
</dbReference>
<dbReference type="SUPFAM" id="SSF47413">
    <property type="entry name" value="lambda repressor-like DNA-binding domains"/>
    <property type="match status" value="1"/>
</dbReference>
<dbReference type="EMBL" id="HF545616">
    <property type="protein sequence ID" value="CCO04142.1"/>
    <property type="molecule type" value="Genomic_DNA"/>
</dbReference>
<evidence type="ECO:0000259" key="1">
    <source>
        <dbReference type="PROSITE" id="PS50943"/>
    </source>
</evidence>
<evidence type="ECO:0000313" key="3">
    <source>
        <dbReference type="Proteomes" id="UP000027600"/>
    </source>
</evidence>
<organism evidence="2 3">
    <name type="scientific">Ruminococcus bicirculans</name>
    <name type="common">ex Wegman et al. 2014</name>
    <dbReference type="NCBI Taxonomy" id="1160721"/>
    <lineage>
        <taxon>Bacteria</taxon>
        <taxon>Bacillati</taxon>
        <taxon>Bacillota</taxon>
        <taxon>Clostridia</taxon>
        <taxon>Eubacteriales</taxon>
        <taxon>Oscillospiraceae</taxon>
        <taxon>Ruminococcus</taxon>
    </lineage>
</organism>
<dbReference type="SMART" id="SM00530">
    <property type="entry name" value="HTH_XRE"/>
    <property type="match status" value="1"/>
</dbReference>
<protein>
    <submittedName>
        <fullName evidence="2">HTH-type transcriptional regulator</fullName>
    </submittedName>
</protein>